<proteinExistence type="predicted"/>
<protein>
    <submittedName>
        <fullName evidence="1">Uncharacterized protein</fullName>
    </submittedName>
</protein>
<dbReference type="AlphaFoldDB" id="A0A2Z5GBV6"/>
<evidence type="ECO:0000313" key="1">
    <source>
        <dbReference type="EMBL" id="AXC16204.1"/>
    </source>
</evidence>
<reference evidence="1 2" key="1">
    <citation type="journal article" date="2018" name="Front. Microbiol.">
        <title>Hydrolytic Capabilities as a Key to Environmental Success: Chitinolytic and Cellulolytic Acidobacteria From Acidic Sub-arctic Soils and Boreal Peatlands.</title>
        <authorList>
            <person name="Belova S.E."/>
            <person name="Ravin N.V."/>
            <person name="Pankratov T.A."/>
            <person name="Rakitin A.L."/>
            <person name="Ivanova A.A."/>
            <person name="Beletsky A.V."/>
            <person name="Mardanov A.V."/>
            <person name="Sinninghe Damste J.S."/>
            <person name="Dedysh S.N."/>
        </authorList>
    </citation>
    <scope>NUCLEOTIDE SEQUENCE [LARGE SCALE GENOMIC DNA]</scope>
    <source>
        <strain evidence="1 2">SBC82</strain>
        <plasmid evidence="2">pacpol4</plasmid>
    </source>
</reference>
<name>A0A2Z5GBV6_9BACT</name>
<gene>
    <name evidence="1" type="ORF">ACPOL_7002</name>
</gene>
<dbReference type="EMBL" id="CP030843">
    <property type="protein sequence ID" value="AXC16204.1"/>
    <property type="molecule type" value="Genomic_DNA"/>
</dbReference>
<sequence length="39" mass="4559">MLHSSRRAMLIPSVICSKETYLKQVFLESNKININSNRH</sequence>
<keyword evidence="2" id="KW-1185">Reference proteome</keyword>
<accession>A0A2Z5GBV6</accession>
<keyword evidence="1" id="KW-0614">Plasmid</keyword>
<evidence type="ECO:0000313" key="2">
    <source>
        <dbReference type="Proteomes" id="UP000253606"/>
    </source>
</evidence>
<dbReference type="KEGG" id="abas:ACPOL_7002"/>
<organism evidence="1 2">
    <name type="scientific">Acidisarcina polymorpha</name>
    <dbReference type="NCBI Taxonomy" id="2211140"/>
    <lineage>
        <taxon>Bacteria</taxon>
        <taxon>Pseudomonadati</taxon>
        <taxon>Acidobacteriota</taxon>
        <taxon>Terriglobia</taxon>
        <taxon>Terriglobales</taxon>
        <taxon>Acidobacteriaceae</taxon>
        <taxon>Acidisarcina</taxon>
    </lineage>
</organism>
<dbReference type="Proteomes" id="UP000253606">
    <property type="component" value="Plasmid pACPOL4"/>
</dbReference>
<geneLocation type="plasmid" evidence="2">
    <name>pacpol4</name>
</geneLocation>